<dbReference type="Pfam" id="PF03478">
    <property type="entry name" value="Beta-prop_KIB1-4"/>
    <property type="match status" value="2"/>
</dbReference>
<organism evidence="4 5">
    <name type="scientific">Spinacia oleracea</name>
    <name type="common">Spinach</name>
    <dbReference type="NCBI Taxonomy" id="3562"/>
    <lineage>
        <taxon>Eukaryota</taxon>
        <taxon>Viridiplantae</taxon>
        <taxon>Streptophyta</taxon>
        <taxon>Embryophyta</taxon>
        <taxon>Tracheophyta</taxon>
        <taxon>Spermatophyta</taxon>
        <taxon>Magnoliopsida</taxon>
        <taxon>eudicotyledons</taxon>
        <taxon>Gunneridae</taxon>
        <taxon>Pentapetalae</taxon>
        <taxon>Caryophyllales</taxon>
        <taxon>Chenopodiaceae</taxon>
        <taxon>Chenopodioideae</taxon>
        <taxon>Anserineae</taxon>
        <taxon>Spinacia</taxon>
    </lineage>
</organism>
<gene>
    <name evidence="5" type="primary">LOC130463647</name>
</gene>
<reference evidence="4" key="1">
    <citation type="journal article" date="2021" name="Nat. Commun.">
        <title>Genomic analyses provide insights into spinach domestication and the genetic basis of agronomic traits.</title>
        <authorList>
            <person name="Cai X."/>
            <person name="Sun X."/>
            <person name="Xu C."/>
            <person name="Sun H."/>
            <person name="Wang X."/>
            <person name="Ge C."/>
            <person name="Zhang Z."/>
            <person name="Wang Q."/>
            <person name="Fei Z."/>
            <person name="Jiao C."/>
            <person name="Wang Q."/>
        </authorList>
    </citation>
    <scope>NUCLEOTIDE SEQUENCE [LARGE SCALE GENOMIC DNA]</scope>
    <source>
        <strain evidence="4">cv. Varoflay</strain>
    </source>
</reference>
<proteinExistence type="predicted"/>
<dbReference type="InterPro" id="IPR005174">
    <property type="entry name" value="KIB1-4_b-propeller"/>
</dbReference>
<dbReference type="Pfam" id="PF00646">
    <property type="entry name" value="F-box"/>
    <property type="match status" value="1"/>
</dbReference>
<sequence length="795" mass="91252">MIIKNCSSRNNIMVLTKTQENKSDRARPPLLGETPWLLYTKTSGRKQTQTFYSPSSSSSSSGHHKNLPQLHNKQIVSTAHGWLILRNLPTGKYFSMFNPDTCQFISLPVLLDEPADGRLSGLSLTTPPESNHEDCLFLLCYSKAGIMCFCRPLQRNCRWVTQKLKLQGNRINVKDTFTVKGIIYGSGDVFCKNGRTQLQSFYVRDDDSTSLTLRPLQIPASPAQSFGSRNQVCKQWMVDSVDCRYCVRIFFNYYYGYDEWHFVGLKVFELDIDAQIWREINSLGGRTFFLNHRYGHSTWCWGTKNNESGSSRGCIQGDCVYFLFPTTSTPPLSLFMYNLRDQTFMLLSPGSNLSTTSEAHVWLIPRLLSSEKWKEGLQEDGLQLHHEVGQNENQLDLEIERHESMFNELPLHLIELITKHMHLFEYWNFRACCKTYHSLCPKPQWGTNNDLPLFMSFKSNNGLCQLIDPCRLGSYSKILQFLPDTIVFSKNGWVLALVCGQSLEFFNVFSGVKGDFPTFGNIDLGFKSISFSTNPTCSECLTVGMCASEGDYVLIYYLQSGNEYWNSYSAEDYAVQFYASTSPPIVREGAFYFLDTRGYLGVFQLVEGKPDWQIYTQPHFIVDQFAQYSCYLVECAGTIHSVFVDNRLGMPIIKVFKLNDTTKYWDEIHNLGNHVLFISRASCLSRVTSDPKMKNRIYLPRLQGETVVYYSLETKTYHYLGSDNPMVHLYGGAVEEDEYHRHVVLNVCVFGGRKCGFQYLWVGFQLKYFWSETLESFGDDGWSKSDGRREEVVNL</sequence>
<feature type="domain" description="KIB1-4 beta-propeller" evidence="3">
    <location>
        <begin position="485"/>
        <end position="700"/>
    </location>
</feature>
<keyword evidence="4" id="KW-1185">Reference proteome</keyword>
<evidence type="ECO:0000259" key="3">
    <source>
        <dbReference type="Pfam" id="PF03478"/>
    </source>
</evidence>
<evidence type="ECO:0000313" key="5">
    <source>
        <dbReference type="RefSeq" id="XP_056688819.1"/>
    </source>
</evidence>
<feature type="region of interest" description="Disordered" evidence="1">
    <location>
        <begin position="45"/>
        <end position="67"/>
    </location>
</feature>
<evidence type="ECO:0000313" key="4">
    <source>
        <dbReference type="Proteomes" id="UP000813463"/>
    </source>
</evidence>
<name>A0ABM3QZL6_SPIOL</name>
<evidence type="ECO:0008006" key="6">
    <source>
        <dbReference type="Google" id="ProtNLM"/>
    </source>
</evidence>
<feature type="domain" description="KIB1-4 beta-propeller" evidence="3">
    <location>
        <begin position="52"/>
        <end position="323"/>
    </location>
</feature>
<dbReference type="GeneID" id="130463647"/>
<dbReference type="PANTHER" id="PTHR33127">
    <property type="entry name" value="TRANSMEMBRANE PROTEIN"/>
    <property type="match status" value="1"/>
</dbReference>
<evidence type="ECO:0000256" key="1">
    <source>
        <dbReference type="SAM" id="MobiDB-lite"/>
    </source>
</evidence>
<dbReference type="Proteomes" id="UP000813463">
    <property type="component" value="Chromosome 6"/>
</dbReference>
<reference evidence="5" key="2">
    <citation type="submission" date="2025-08" db="UniProtKB">
        <authorList>
            <consortium name="RefSeq"/>
        </authorList>
    </citation>
    <scope>IDENTIFICATION</scope>
    <source>
        <tissue evidence="5">Leaf</tissue>
    </source>
</reference>
<accession>A0ABM3QZL6</accession>
<dbReference type="PANTHER" id="PTHR33127:SF69">
    <property type="entry name" value="OS09G0340800 PROTEIN"/>
    <property type="match status" value="1"/>
</dbReference>
<evidence type="ECO:0000259" key="2">
    <source>
        <dbReference type="Pfam" id="PF00646"/>
    </source>
</evidence>
<dbReference type="InterPro" id="IPR001810">
    <property type="entry name" value="F-box_dom"/>
</dbReference>
<protein>
    <recommendedName>
        <fullName evidence="6">DUF295 domain-containing protein</fullName>
    </recommendedName>
</protein>
<dbReference type="RefSeq" id="XP_056688819.1">
    <property type="nucleotide sequence ID" value="XM_056832841.1"/>
</dbReference>
<feature type="domain" description="F-box" evidence="2">
    <location>
        <begin position="407"/>
        <end position="442"/>
    </location>
</feature>